<sequence length="262" mass="29869">MQNLNITQLVESWIHVSPSFQINEPQNNTFQVIARANMLGTDTSDPDSKGAKVYSEPQNLPTATASILNKVGNRANFHPQSQSGERLEGDFINYLKQIDKTPFFALTKSGTTADKFDSKNYNVLIDQIISLYDGVLSQHDENLMRKSIADMAKSVFGRNPLNDQKAIFLMTTIDMLNPLIPRILIYYTTLHMKYVKGKFEISLQEFQVNKREYAILPDLISAYADKLSILMRMSVDQWLLEYTSPERINAKLCFEVSSVQRN</sequence>
<dbReference type="RefSeq" id="WP_303305657.1">
    <property type="nucleotide sequence ID" value="NZ_JAODOP010000004.1"/>
</dbReference>
<protein>
    <submittedName>
        <fullName evidence="1">Uncharacterized protein</fullName>
    </submittedName>
</protein>
<comment type="caution">
    <text evidence="1">The sequence shown here is derived from an EMBL/GenBank/DDBJ whole genome shotgun (WGS) entry which is preliminary data.</text>
</comment>
<accession>A0ABU7XTU8</accession>
<gene>
    <name evidence="1" type="ORF">N1F79_09210</name>
</gene>
<reference evidence="1 2" key="1">
    <citation type="submission" date="2022-09" db="EMBL/GenBank/DDBJ databases">
        <title>Genome sequencing of Flavivirga sp. MEBiC05379.</title>
        <authorList>
            <person name="Oh H.-M."/>
            <person name="Kwon K.K."/>
            <person name="Park M.J."/>
            <person name="Yang S.-H."/>
        </authorList>
    </citation>
    <scope>NUCLEOTIDE SEQUENCE [LARGE SCALE GENOMIC DNA]</scope>
    <source>
        <strain evidence="1 2">MEBiC05379</strain>
    </source>
</reference>
<dbReference type="Proteomes" id="UP001337305">
    <property type="component" value="Unassembled WGS sequence"/>
</dbReference>
<keyword evidence="2" id="KW-1185">Reference proteome</keyword>
<evidence type="ECO:0000313" key="1">
    <source>
        <dbReference type="EMBL" id="MEF3833307.1"/>
    </source>
</evidence>
<name>A0ABU7XTU8_9FLAO</name>
<evidence type="ECO:0000313" key="2">
    <source>
        <dbReference type="Proteomes" id="UP001337305"/>
    </source>
</evidence>
<dbReference type="EMBL" id="JAODOP010000004">
    <property type="protein sequence ID" value="MEF3833307.1"/>
    <property type="molecule type" value="Genomic_DNA"/>
</dbReference>
<proteinExistence type="predicted"/>
<organism evidence="1 2">
    <name type="scientific">Flavivirga spongiicola</name>
    <dbReference type="NCBI Taxonomy" id="421621"/>
    <lineage>
        <taxon>Bacteria</taxon>
        <taxon>Pseudomonadati</taxon>
        <taxon>Bacteroidota</taxon>
        <taxon>Flavobacteriia</taxon>
        <taxon>Flavobacteriales</taxon>
        <taxon>Flavobacteriaceae</taxon>
        <taxon>Flavivirga</taxon>
    </lineage>
</organism>